<evidence type="ECO:0000256" key="1">
    <source>
        <dbReference type="ARBA" id="ARBA00023015"/>
    </source>
</evidence>
<dbReference type="AlphaFoldDB" id="A0A5E8HC88"/>
<keyword evidence="3" id="KW-0804">Transcription</keyword>
<dbReference type="EMBL" id="AOGX02000015">
    <property type="protein sequence ID" value="EOQ88834.1"/>
    <property type="molecule type" value="Genomic_DNA"/>
</dbReference>
<protein>
    <submittedName>
        <fullName evidence="6">Transcriptional regulator, TetR family</fullName>
    </submittedName>
</protein>
<reference evidence="6 7" key="1">
    <citation type="submission" date="2013-04" db="EMBL/GenBank/DDBJ databases">
        <authorList>
            <person name="Harkins D.M."/>
            <person name="Durkin A.S."/>
            <person name="Brinkac L.M."/>
            <person name="Haft D.H."/>
            <person name="Selengut J.D."/>
            <person name="Sanka R."/>
            <person name="DePew J."/>
            <person name="Purushe J."/>
            <person name="Hartskeerl R.A."/>
            <person name="Ahmed A."/>
            <person name="van der Linden H."/>
            <person name="Goris M.G.A."/>
            <person name="Vinetz J.M."/>
            <person name="Sutton G.G."/>
            <person name="Nierman W.C."/>
            <person name="Fouts D.E."/>
        </authorList>
    </citation>
    <scope>NUCLEOTIDE SEQUENCE [LARGE SCALE GENOMIC DNA]</scope>
    <source>
        <strain evidence="6 7">Sao Paulo</strain>
    </source>
</reference>
<evidence type="ECO:0000313" key="7">
    <source>
        <dbReference type="Proteomes" id="UP000013996"/>
    </source>
</evidence>
<dbReference type="InterPro" id="IPR009057">
    <property type="entry name" value="Homeodomain-like_sf"/>
</dbReference>
<dbReference type="InterPro" id="IPR011075">
    <property type="entry name" value="TetR_C"/>
</dbReference>
<proteinExistence type="predicted"/>
<dbReference type="STRING" id="1249483.LEP1GSC202_1004"/>
<evidence type="ECO:0000256" key="3">
    <source>
        <dbReference type="ARBA" id="ARBA00023163"/>
    </source>
</evidence>
<feature type="DNA-binding region" description="H-T-H motif" evidence="4">
    <location>
        <begin position="38"/>
        <end position="57"/>
    </location>
</feature>
<evidence type="ECO:0000256" key="2">
    <source>
        <dbReference type="ARBA" id="ARBA00023125"/>
    </source>
</evidence>
<dbReference type="Gene3D" id="1.10.357.10">
    <property type="entry name" value="Tetracycline Repressor, domain 2"/>
    <property type="match status" value="1"/>
</dbReference>
<dbReference type="Pfam" id="PF16925">
    <property type="entry name" value="TetR_C_13"/>
    <property type="match status" value="1"/>
</dbReference>
<keyword evidence="1" id="KW-0805">Transcription regulation</keyword>
<dbReference type="PRINTS" id="PR00455">
    <property type="entry name" value="HTHTETR"/>
</dbReference>
<feature type="domain" description="HTH tetR-type" evidence="5">
    <location>
        <begin position="15"/>
        <end position="75"/>
    </location>
</feature>
<dbReference type="SUPFAM" id="SSF46689">
    <property type="entry name" value="Homeodomain-like"/>
    <property type="match status" value="1"/>
</dbReference>
<dbReference type="InterPro" id="IPR036271">
    <property type="entry name" value="Tet_transcr_reg_TetR-rel_C_sf"/>
</dbReference>
<keyword evidence="2 4" id="KW-0238">DNA-binding</keyword>
<dbReference type="Pfam" id="PF00440">
    <property type="entry name" value="TetR_N"/>
    <property type="match status" value="1"/>
</dbReference>
<accession>A0A5E8HC88</accession>
<gene>
    <name evidence="6" type="ORF">LEP1GSC202_1004</name>
</gene>
<dbReference type="PANTHER" id="PTHR47506">
    <property type="entry name" value="TRANSCRIPTIONAL REGULATORY PROTEIN"/>
    <property type="match status" value="1"/>
</dbReference>
<dbReference type="Proteomes" id="UP000013996">
    <property type="component" value="Unassembled WGS sequence"/>
</dbReference>
<organism evidence="6 7">
    <name type="scientific">Leptospira yanagawae serovar Saopaulo str. Sao Paulo = ATCC 700523</name>
    <dbReference type="NCBI Taxonomy" id="1249483"/>
    <lineage>
        <taxon>Bacteria</taxon>
        <taxon>Pseudomonadati</taxon>
        <taxon>Spirochaetota</taxon>
        <taxon>Spirochaetia</taxon>
        <taxon>Leptospirales</taxon>
        <taxon>Leptospiraceae</taxon>
        <taxon>Leptospira</taxon>
    </lineage>
</organism>
<evidence type="ECO:0000313" key="6">
    <source>
        <dbReference type="EMBL" id="EOQ88834.1"/>
    </source>
</evidence>
<dbReference type="PROSITE" id="PS50977">
    <property type="entry name" value="HTH_TETR_2"/>
    <property type="match status" value="1"/>
</dbReference>
<sequence length="204" mass="23512">MDFLFSQPGTEMKKEPTKIRLLSVSRNLFLKQGYSETGLNQIVEEAKTVKASLYQHFSSKEELGKEVLKLYSDENLNLLKTLMKRNPKPLDFIKAWVRILSREARMSQLYGCGMANFRAQIHPGETHIRSEIERIANETINCLSDFLKESIQNGYTKPNVDCQSLAKQLFIVYEGVLQSYRLLDDKKSLDELYKIAETLIPSLK</sequence>
<dbReference type="PANTHER" id="PTHR47506:SF1">
    <property type="entry name" value="HTH-TYPE TRANSCRIPTIONAL REGULATOR YJDC"/>
    <property type="match status" value="1"/>
</dbReference>
<dbReference type="GO" id="GO:0003677">
    <property type="term" value="F:DNA binding"/>
    <property type="evidence" value="ECO:0007669"/>
    <property type="project" value="UniProtKB-UniRule"/>
</dbReference>
<dbReference type="InterPro" id="IPR001647">
    <property type="entry name" value="HTH_TetR"/>
</dbReference>
<evidence type="ECO:0000259" key="5">
    <source>
        <dbReference type="PROSITE" id="PS50977"/>
    </source>
</evidence>
<name>A0A5E8HC88_9LEPT</name>
<comment type="caution">
    <text evidence="6">The sequence shown here is derived from an EMBL/GenBank/DDBJ whole genome shotgun (WGS) entry which is preliminary data.</text>
</comment>
<dbReference type="SUPFAM" id="SSF48498">
    <property type="entry name" value="Tetracyclin repressor-like, C-terminal domain"/>
    <property type="match status" value="1"/>
</dbReference>
<evidence type="ECO:0000256" key="4">
    <source>
        <dbReference type="PROSITE-ProRule" id="PRU00335"/>
    </source>
</evidence>